<feature type="domain" description="MORF/ORRM1/DAG-like MORF" evidence="4">
    <location>
        <begin position="99"/>
        <end position="187"/>
    </location>
</feature>
<dbReference type="GO" id="GO:0005739">
    <property type="term" value="C:mitochondrion"/>
    <property type="evidence" value="ECO:0007669"/>
    <property type="project" value="TreeGrafter"/>
</dbReference>
<name>A0A6A1VZH9_9ROSI</name>
<sequence length="248" mass="28351">MICRTTSASLPSGLRRQHSDADARTMLQNVINKASNLTAILSRRYRPSIAQSALSFSPLPFRSDSASRYFSDNSATNDSPPIQWSELTRVPNLNEGCDYEHWLVVMKPHKGHPPRDDIISGYVKTLATVLGSQEEAKKSIYSVSTKYYYAFGCKIPEKFTYRIKALPDVRWVLPDSYLCHHECDYGACEFFLMVLIKKIIFPTGEPFIDGNVVPYDEKYHGDWVHDQNDDQLKSRTSTKRSSRKQKKT</sequence>
<evidence type="ECO:0000313" key="5">
    <source>
        <dbReference type="EMBL" id="KAB1218351.1"/>
    </source>
</evidence>
<accession>A0A6A1VZH9</accession>
<dbReference type="PANTHER" id="PTHR31346:SF12">
    <property type="entry name" value="MULTIPLE ORGANELLAR RNA EDITING FACTOR 7, MITOCHONDRIAL"/>
    <property type="match status" value="1"/>
</dbReference>
<dbReference type="OrthoDB" id="1913091at2759"/>
<evidence type="ECO:0000259" key="4">
    <source>
        <dbReference type="Pfam" id="PF21864"/>
    </source>
</evidence>
<comment type="caution">
    <text evidence="5">The sequence shown here is derived from an EMBL/GenBank/DDBJ whole genome shotgun (WGS) entry which is preliminary data.</text>
</comment>
<dbReference type="Proteomes" id="UP000516437">
    <property type="component" value="Chromosome 3"/>
</dbReference>
<keyword evidence="2" id="KW-0809">Transit peptide</keyword>
<gene>
    <name evidence="5" type="ORF">CJ030_MR3G026231</name>
</gene>
<dbReference type="Pfam" id="PF21864">
    <property type="entry name" value="MORF_dom"/>
    <property type="match status" value="1"/>
</dbReference>
<feature type="region of interest" description="Disordered" evidence="3">
    <location>
        <begin position="227"/>
        <end position="248"/>
    </location>
</feature>
<keyword evidence="1" id="KW-0507">mRNA processing</keyword>
<dbReference type="GO" id="GO:0006397">
    <property type="term" value="P:mRNA processing"/>
    <property type="evidence" value="ECO:0007669"/>
    <property type="project" value="UniProtKB-KW"/>
</dbReference>
<reference evidence="5 6" key="1">
    <citation type="journal article" date="2019" name="Plant Biotechnol. J.">
        <title>The red bayberry genome and genetic basis of sex determination.</title>
        <authorList>
            <person name="Jia H.M."/>
            <person name="Jia H.J."/>
            <person name="Cai Q.L."/>
            <person name="Wang Y."/>
            <person name="Zhao H.B."/>
            <person name="Yang W.F."/>
            <person name="Wang G.Y."/>
            <person name="Li Y.H."/>
            <person name="Zhan D.L."/>
            <person name="Shen Y.T."/>
            <person name="Niu Q.F."/>
            <person name="Chang L."/>
            <person name="Qiu J."/>
            <person name="Zhao L."/>
            <person name="Xie H.B."/>
            <person name="Fu W.Y."/>
            <person name="Jin J."/>
            <person name="Li X.W."/>
            <person name="Jiao Y."/>
            <person name="Zhou C.C."/>
            <person name="Tu T."/>
            <person name="Chai C.Y."/>
            <person name="Gao J.L."/>
            <person name="Fan L.J."/>
            <person name="van de Weg E."/>
            <person name="Wang J.Y."/>
            <person name="Gao Z.S."/>
        </authorList>
    </citation>
    <scope>NUCLEOTIDE SEQUENCE [LARGE SCALE GENOMIC DNA]</scope>
    <source>
        <tissue evidence="5">Leaves</tissue>
    </source>
</reference>
<evidence type="ECO:0000256" key="1">
    <source>
        <dbReference type="ARBA" id="ARBA00022664"/>
    </source>
</evidence>
<dbReference type="GO" id="GO:0080156">
    <property type="term" value="P:mitochondrial mRNA modification"/>
    <property type="evidence" value="ECO:0007669"/>
    <property type="project" value="TreeGrafter"/>
</dbReference>
<feature type="compositionally biased region" description="Basic residues" evidence="3">
    <location>
        <begin position="236"/>
        <end position="248"/>
    </location>
</feature>
<dbReference type="PANTHER" id="PTHR31346">
    <property type="entry name" value="MULTIPLE ORGANELLAR RNA EDITING FACTOR 2, CHLOROPLASTIC-RELATED-RELATED"/>
    <property type="match status" value="1"/>
</dbReference>
<evidence type="ECO:0000313" key="6">
    <source>
        <dbReference type="Proteomes" id="UP000516437"/>
    </source>
</evidence>
<keyword evidence="6" id="KW-1185">Reference proteome</keyword>
<dbReference type="InterPro" id="IPR054059">
    <property type="entry name" value="MORF/ORRM1/DAG-like_MORF"/>
</dbReference>
<evidence type="ECO:0000256" key="2">
    <source>
        <dbReference type="ARBA" id="ARBA00022946"/>
    </source>
</evidence>
<dbReference type="InterPro" id="IPR039206">
    <property type="entry name" value="MORF/ORRM1/DAG-like"/>
</dbReference>
<dbReference type="AlphaFoldDB" id="A0A6A1VZH9"/>
<dbReference type="GO" id="GO:0016554">
    <property type="term" value="P:cytidine to uridine editing"/>
    <property type="evidence" value="ECO:0007669"/>
    <property type="project" value="InterPro"/>
</dbReference>
<organism evidence="5 6">
    <name type="scientific">Morella rubra</name>
    <name type="common">Chinese bayberry</name>
    <dbReference type="NCBI Taxonomy" id="262757"/>
    <lineage>
        <taxon>Eukaryota</taxon>
        <taxon>Viridiplantae</taxon>
        <taxon>Streptophyta</taxon>
        <taxon>Embryophyta</taxon>
        <taxon>Tracheophyta</taxon>
        <taxon>Spermatophyta</taxon>
        <taxon>Magnoliopsida</taxon>
        <taxon>eudicotyledons</taxon>
        <taxon>Gunneridae</taxon>
        <taxon>Pentapetalae</taxon>
        <taxon>rosids</taxon>
        <taxon>fabids</taxon>
        <taxon>Fagales</taxon>
        <taxon>Myricaceae</taxon>
        <taxon>Morella</taxon>
    </lineage>
</organism>
<evidence type="ECO:0000256" key="3">
    <source>
        <dbReference type="SAM" id="MobiDB-lite"/>
    </source>
</evidence>
<dbReference type="EMBL" id="RXIC02000021">
    <property type="protein sequence ID" value="KAB1218351.1"/>
    <property type="molecule type" value="Genomic_DNA"/>
</dbReference>
<proteinExistence type="predicted"/>
<protein>
    <recommendedName>
        <fullName evidence="4">MORF/ORRM1/DAG-like MORF domain-containing protein</fullName>
    </recommendedName>
</protein>